<reference evidence="3" key="1">
    <citation type="submission" date="2021-10" db="EMBL/GenBank/DDBJ databases">
        <authorList>
            <person name="Criscuolo A."/>
        </authorList>
    </citation>
    <scope>NUCLEOTIDE SEQUENCE</scope>
    <source>
        <strain evidence="3">CIP111885</strain>
    </source>
</reference>
<evidence type="ECO:0000313" key="4">
    <source>
        <dbReference type="Proteomes" id="UP000789845"/>
    </source>
</evidence>
<evidence type="ECO:0000259" key="2">
    <source>
        <dbReference type="Pfam" id="PF16571"/>
    </source>
</evidence>
<dbReference type="RefSeq" id="WP_230498893.1">
    <property type="nucleotide sequence ID" value="NZ_CAKJTG010000039.1"/>
</dbReference>
<dbReference type="InterPro" id="IPR038344">
    <property type="entry name" value="EF-G_N_sf"/>
</dbReference>
<evidence type="ECO:0008006" key="5">
    <source>
        <dbReference type="Google" id="ProtNLM"/>
    </source>
</evidence>
<organism evidence="3 4">
    <name type="scientific">Pseudoneobacillus rhizosphaerae</name>
    <dbReference type="NCBI Taxonomy" id="2880968"/>
    <lineage>
        <taxon>Bacteria</taxon>
        <taxon>Bacillati</taxon>
        <taxon>Bacillota</taxon>
        <taxon>Bacilli</taxon>
        <taxon>Bacillales</taxon>
        <taxon>Bacillaceae</taxon>
        <taxon>Pseudoneobacillus</taxon>
    </lineage>
</organism>
<keyword evidence="4" id="KW-1185">Reference proteome</keyword>
<dbReference type="InterPro" id="IPR032330">
    <property type="entry name" value="EF-G-binding_C"/>
</dbReference>
<feature type="domain" description="Elongation factor G-binding protein C-terminal treble-clef zinc-finger" evidence="2">
    <location>
        <begin position="100"/>
        <end position="201"/>
    </location>
</feature>
<gene>
    <name evidence="3" type="ORF">NEOCIP111885_04306</name>
</gene>
<proteinExistence type="predicted"/>
<sequence>MEPFIRVDQFQFIKKQTQHLINGYASVNDRKVLNALKSTVYDKVLNLFKSLEPEQKQLVDHVIEVENTAGAEDLLNSLKPYVIPFKNVSEQTLKKLFPKVKKLKLPVLTELDLKELTYLGWNDKATNKKYIIAIQPKGFIGLEGSFTPSSKKGICTLCSGHSQVGLFMSETKGAIQGTYTRRGNYICQDSMKCNDTLTSLEKLNGFIELLKGKS</sequence>
<dbReference type="Pfam" id="PF16571">
    <property type="entry name" value="FBP_C"/>
    <property type="match status" value="1"/>
</dbReference>
<dbReference type="Gene3D" id="1.20.1280.250">
    <property type="match status" value="1"/>
</dbReference>
<dbReference type="Pfam" id="PF07299">
    <property type="entry name" value="EF-G-binding_N"/>
    <property type="match status" value="1"/>
</dbReference>
<comment type="caution">
    <text evidence="3">The sequence shown here is derived from an EMBL/GenBank/DDBJ whole genome shotgun (WGS) entry which is preliminary data.</text>
</comment>
<dbReference type="CDD" id="cd16342">
    <property type="entry name" value="FusC_FusB"/>
    <property type="match status" value="1"/>
</dbReference>
<evidence type="ECO:0000259" key="1">
    <source>
        <dbReference type="Pfam" id="PF07299"/>
    </source>
</evidence>
<dbReference type="EMBL" id="CAKJTG010000039">
    <property type="protein sequence ID" value="CAG9610531.1"/>
    <property type="molecule type" value="Genomic_DNA"/>
</dbReference>
<dbReference type="InterPro" id="IPR010841">
    <property type="entry name" value="EF-G-binding_N"/>
</dbReference>
<accession>A0A9C7LBU6</accession>
<dbReference type="Proteomes" id="UP000789845">
    <property type="component" value="Unassembled WGS sequence"/>
</dbReference>
<dbReference type="AlphaFoldDB" id="A0A9C7LBU6"/>
<protein>
    <recommendedName>
        <fullName evidence="5">Elongation factor G-binding protein</fullName>
    </recommendedName>
</protein>
<feature type="domain" description="Elongation factor G-binding protein N-terminal" evidence="1">
    <location>
        <begin position="4"/>
        <end position="86"/>
    </location>
</feature>
<evidence type="ECO:0000313" key="3">
    <source>
        <dbReference type="EMBL" id="CAG9610531.1"/>
    </source>
</evidence>
<name>A0A9C7LBU6_9BACI</name>